<gene>
    <name evidence="2" type="ORF">NDU88_005645</name>
</gene>
<feature type="region of interest" description="Disordered" evidence="1">
    <location>
        <begin position="60"/>
        <end position="96"/>
    </location>
</feature>
<proteinExistence type="predicted"/>
<reference evidence="2" key="1">
    <citation type="journal article" date="2022" name="bioRxiv">
        <title>Sequencing and chromosome-scale assembly of the giantPleurodeles waltlgenome.</title>
        <authorList>
            <person name="Brown T."/>
            <person name="Elewa A."/>
            <person name="Iarovenko S."/>
            <person name="Subramanian E."/>
            <person name="Araus A.J."/>
            <person name="Petzold A."/>
            <person name="Susuki M."/>
            <person name="Suzuki K.-i.T."/>
            <person name="Hayashi T."/>
            <person name="Toyoda A."/>
            <person name="Oliveira C."/>
            <person name="Osipova E."/>
            <person name="Leigh N.D."/>
            <person name="Simon A."/>
            <person name="Yun M.H."/>
        </authorList>
    </citation>
    <scope>NUCLEOTIDE SEQUENCE</scope>
    <source>
        <strain evidence="2">20211129_DDA</strain>
        <tissue evidence="2">Liver</tissue>
    </source>
</reference>
<sequence>MSAAVRTVTAGVHRHWLLEPIEPNNDQCKVVRRSSIAYRNGAQCQRNYLISTCPSSLEDVPGDGLMAAVEPVDSDEEEAEEEDVDNRTNKIQQYFQ</sequence>
<accession>A0AAV7VMC6</accession>
<dbReference type="EMBL" id="JANPWB010000003">
    <property type="protein sequence ID" value="KAJ1201839.1"/>
    <property type="molecule type" value="Genomic_DNA"/>
</dbReference>
<comment type="caution">
    <text evidence="2">The sequence shown here is derived from an EMBL/GenBank/DDBJ whole genome shotgun (WGS) entry which is preliminary data.</text>
</comment>
<feature type="compositionally biased region" description="Acidic residues" evidence="1">
    <location>
        <begin position="72"/>
        <end position="84"/>
    </location>
</feature>
<evidence type="ECO:0000313" key="3">
    <source>
        <dbReference type="Proteomes" id="UP001066276"/>
    </source>
</evidence>
<evidence type="ECO:0000256" key="1">
    <source>
        <dbReference type="SAM" id="MobiDB-lite"/>
    </source>
</evidence>
<keyword evidence="3" id="KW-1185">Reference proteome</keyword>
<name>A0AAV7VMC6_PLEWA</name>
<organism evidence="2 3">
    <name type="scientific">Pleurodeles waltl</name>
    <name type="common">Iberian ribbed newt</name>
    <dbReference type="NCBI Taxonomy" id="8319"/>
    <lineage>
        <taxon>Eukaryota</taxon>
        <taxon>Metazoa</taxon>
        <taxon>Chordata</taxon>
        <taxon>Craniata</taxon>
        <taxon>Vertebrata</taxon>
        <taxon>Euteleostomi</taxon>
        <taxon>Amphibia</taxon>
        <taxon>Batrachia</taxon>
        <taxon>Caudata</taxon>
        <taxon>Salamandroidea</taxon>
        <taxon>Salamandridae</taxon>
        <taxon>Pleurodelinae</taxon>
        <taxon>Pleurodeles</taxon>
    </lineage>
</organism>
<evidence type="ECO:0000313" key="2">
    <source>
        <dbReference type="EMBL" id="KAJ1201839.1"/>
    </source>
</evidence>
<protein>
    <submittedName>
        <fullName evidence="2">Uncharacterized protein</fullName>
    </submittedName>
</protein>
<dbReference type="Proteomes" id="UP001066276">
    <property type="component" value="Chromosome 2_1"/>
</dbReference>
<dbReference type="AlphaFoldDB" id="A0AAV7VMC6"/>